<dbReference type="AlphaFoldDB" id="A0A1S4EYB6"/>
<evidence type="ECO:0000313" key="3">
    <source>
        <dbReference type="EnsemblMetazoa" id="AAEL001286-PA"/>
    </source>
</evidence>
<feature type="region of interest" description="Disordered" evidence="1">
    <location>
        <begin position="185"/>
        <end position="230"/>
    </location>
</feature>
<evidence type="ECO:0000256" key="2">
    <source>
        <dbReference type="SAM" id="SignalP"/>
    </source>
</evidence>
<feature type="region of interest" description="Disordered" evidence="1">
    <location>
        <begin position="116"/>
        <end position="166"/>
    </location>
</feature>
<feature type="compositionally biased region" description="Acidic residues" evidence="1">
    <location>
        <begin position="144"/>
        <end position="153"/>
    </location>
</feature>
<feature type="chain" id="PRO_5043881841" evidence="2">
    <location>
        <begin position="18"/>
        <end position="230"/>
    </location>
</feature>
<proteinExistence type="predicted"/>
<accession>A0A1S4EYB6</accession>
<protein>
    <submittedName>
        <fullName evidence="3">Uncharacterized protein</fullName>
    </submittedName>
</protein>
<dbReference type="Proteomes" id="UP000008820">
    <property type="component" value="Chromosome 2"/>
</dbReference>
<gene>
    <name evidence="3" type="primary">5569613</name>
</gene>
<keyword evidence="2" id="KW-0732">Signal</keyword>
<evidence type="ECO:0000313" key="4">
    <source>
        <dbReference type="Proteomes" id="UP000008820"/>
    </source>
</evidence>
<dbReference type="OrthoDB" id="7768066at2759"/>
<feature type="signal peptide" evidence="2">
    <location>
        <begin position="1"/>
        <end position="17"/>
    </location>
</feature>
<feature type="compositionally biased region" description="Polar residues" evidence="1">
    <location>
        <begin position="206"/>
        <end position="218"/>
    </location>
</feature>
<keyword evidence="4" id="KW-1185">Reference proteome</keyword>
<feature type="compositionally biased region" description="Basic residues" evidence="1">
    <location>
        <begin position="219"/>
        <end position="230"/>
    </location>
</feature>
<feature type="compositionally biased region" description="Low complexity" evidence="1">
    <location>
        <begin position="185"/>
        <end position="200"/>
    </location>
</feature>
<reference evidence="3 4" key="1">
    <citation type="submission" date="2017-06" db="EMBL/GenBank/DDBJ databases">
        <title>Aedes aegypti genome working group (AGWG) sequencing and assembly.</title>
        <authorList>
            <consortium name="Aedes aegypti Genome Working Group (AGWG)"/>
            <person name="Matthews B.J."/>
        </authorList>
    </citation>
    <scope>NUCLEOTIDE SEQUENCE [LARGE SCALE GENOMIC DNA]</scope>
    <source>
        <strain evidence="3 4">LVP_AGWG</strain>
    </source>
</reference>
<sequence length="230" mass="24705">MMKIVAILAVLCGVSAGYSLPAPNAYMYYQRPVAYRTIHSTMYGLQHVRNQQFRNQRVSDLAPGIHPNDCQHSDFDTAENPNTESDAAAHPAEQFPVEEDMQQDVPAIYEDVAGEPTADESLSVPAAPAMIPKKKNRPVPAQVDSDEEEEQDAEVGRRRADDSGASNAFFPINFGSANGGAIAIANSYSTGKGGSATSTSIAYGSPASNELKGTSASQLRKRPAKFRGRQ</sequence>
<dbReference type="InParanoid" id="A0A1S4EYB6"/>
<feature type="region of interest" description="Disordered" evidence="1">
    <location>
        <begin position="62"/>
        <end position="87"/>
    </location>
</feature>
<organism evidence="3 4">
    <name type="scientific">Aedes aegypti</name>
    <name type="common">Yellowfever mosquito</name>
    <name type="synonym">Culex aegypti</name>
    <dbReference type="NCBI Taxonomy" id="7159"/>
    <lineage>
        <taxon>Eukaryota</taxon>
        <taxon>Metazoa</taxon>
        <taxon>Ecdysozoa</taxon>
        <taxon>Arthropoda</taxon>
        <taxon>Hexapoda</taxon>
        <taxon>Insecta</taxon>
        <taxon>Pterygota</taxon>
        <taxon>Neoptera</taxon>
        <taxon>Endopterygota</taxon>
        <taxon>Diptera</taxon>
        <taxon>Nematocera</taxon>
        <taxon>Culicoidea</taxon>
        <taxon>Culicidae</taxon>
        <taxon>Culicinae</taxon>
        <taxon>Aedini</taxon>
        <taxon>Aedes</taxon>
        <taxon>Stegomyia</taxon>
    </lineage>
</organism>
<evidence type="ECO:0000256" key="1">
    <source>
        <dbReference type="SAM" id="MobiDB-lite"/>
    </source>
</evidence>
<reference evidence="3" key="2">
    <citation type="submission" date="2020-05" db="UniProtKB">
        <authorList>
            <consortium name="EnsemblMetazoa"/>
        </authorList>
    </citation>
    <scope>IDENTIFICATION</scope>
    <source>
        <strain evidence="3">LVP_AGWG</strain>
    </source>
</reference>
<dbReference type="EnsemblMetazoa" id="AAEL001286-RA">
    <property type="protein sequence ID" value="AAEL001286-PA"/>
    <property type="gene ID" value="AAEL001286"/>
</dbReference>
<name>A0A1S4EYB6_AEDAE</name>
<dbReference type="VEuPathDB" id="VectorBase:AAEL001286"/>